<protein>
    <submittedName>
        <fullName evidence="1">DUF1572 domain-containing protein</fullName>
    </submittedName>
</protein>
<evidence type="ECO:0000313" key="1">
    <source>
        <dbReference type="EMBL" id="UWZ85028.1"/>
    </source>
</evidence>
<proteinExistence type="predicted"/>
<dbReference type="Pfam" id="PF07609">
    <property type="entry name" value="DUF1572"/>
    <property type="match status" value="1"/>
</dbReference>
<dbReference type="AlphaFoldDB" id="A0A9J7BQ73"/>
<reference evidence="1" key="1">
    <citation type="submission" date="2021-04" db="EMBL/GenBank/DDBJ databases">
        <title>Phylogenetic analysis of Acidobacteriaceae.</title>
        <authorList>
            <person name="Qiu L."/>
            <person name="Zhang Q."/>
        </authorList>
    </citation>
    <scope>NUCLEOTIDE SEQUENCE</scope>
    <source>
        <strain evidence="1">DSM 25168</strain>
    </source>
</reference>
<dbReference type="EMBL" id="CP093313">
    <property type="protein sequence ID" value="UWZ85028.1"/>
    <property type="molecule type" value="Genomic_DNA"/>
</dbReference>
<gene>
    <name evidence="1" type="ORF">MOP44_03570</name>
</gene>
<dbReference type="SUPFAM" id="SSF109854">
    <property type="entry name" value="DinB/YfiT-like putative metalloenzymes"/>
    <property type="match status" value="1"/>
</dbReference>
<dbReference type="InterPro" id="IPR034660">
    <property type="entry name" value="DinB/YfiT-like"/>
</dbReference>
<dbReference type="RefSeq" id="WP_260794536.1">
    <property type="nucleotide sequence ID" value="NZ_CP093313.1"/>
</dbReference>
<accession>A0A9J7BQ73</accession>
<name>A0A9J7BQ73_9BACT</name>
<sequence>MQNGMVTTFVRATREMLLEQSWPRLRTCVESLTDEQIWWRPNSSSNSIGNLVLHLNGNVTQWIIGSFAHADDRRDRPAEFSRTEGIGREELVKTLATTMERVAAVLNDLTEDDLLKRYDIQGYNTTGLEAIYHVTEHFALHYGQIAYITKMLSDRDLGFYRELNKTGRIEHSGPARP</sequence>
<dbReference type="Gene3D" id="1.20.120.450">
    <property type="entry name" value="dinb family like domain"/>
    <property type="match status" value="1"/>
</dbReference>
<dbReference type="KEGG" id="orp:MOP44_03570"/>
<evidence type="ECO:0000313" key="2">
    <source>
        <dbReference type="Proteomes" id="UP001059380"/>
    </source>
</evidence>
<dbReference type="InterPro" id="IPR011466">
    <property type="entry name" value="DUF1572"/>
</dbReference>
<keyword evidence="2" id="KW-1185">Reference proteome</keyword>
<dbReference type="Proteomes" id="UP001059380">
    <property type="component" value="Chromosome"/>
</dbReference>
<organism evidence="1 2">
    <name type="scientific">Occallatibacter riparius</name>
    <dbReference type="NCBI Taxonomy" id="1002689"/>
    <lineage>
        <taxon>Bacteria</taxon>
        <taxon>Pseudomonadati</taxon>
        <taxon>Acidobacteriota</taxon>
        <taxon>Terriglobia</taxon>
        <taxon>Terriglobales</taxon>
        <taxon>Acidobacteriaceae</taxon>
        <taxon>Occallatibacter</taxon>
    </lineage>
</organism>